<feature type="domain" description="Aldehyde oxidase/xanthine dehydrogenase a/b hammerhead" evidence="1">
    <location>
        <begin position="19"/>
        <end position="119"/>
    </location>
</feature>
<dbReference type="Proteomes" id="UP000789396">
    <property type="component" value="Unassembled WGS sequence"/>
</dbReference>
<dbReference type="SMART" id="SM01008">
    <property type="entry name" value="Ald_Xan_dh_C"/>
    <property type="match status" value="1"/>
</dbReference>
<organism evidence="2 3">
    <name type="scientific">Racocetra fulgida</name>
    <dbReference type="NCBI Taxonomy" id="60492"/>
    <lineage>
        <taxon>Eukaryota</taxon>
        <taxon>Fungi</taxon>
        <taxon>Fungi incertae sedis</taxon>
        <taxon>Mucoromycota</taxon>
        <taxon>Glomeromycotina</taxon>
        <taxon>Glomeromycetes</taxon>
        <taxon>Diversisporales</taxon>
        <taxon>Gigasporaceae</taxon>
        <taxon>Racocetra</taxon>
    </lineage>
</organism>
<comment type="caution">
    <text evidence="2">The sequence shown here is derived from an EMBL/GenBank/DDBJ whole genome shotgun (WGS) entry which is preliminary data.</text>
</comment>
<dbReference type="PANTHER" id="PTHR45444:SF3">
    <property type="entry name" value="XANTHINE DEHYDROGENASE"/>
    <property type="match status" value="1"/>
</dbReference>
<feature type="non-terminal residue" evidence="2">
    <location>
        <position position="1"/>
    </location>
</feature>
<dbReference type="InterPro" id="IPR016208">
    <property type="entry name" value="Ald_Oxase/xanthine_DH-like"/>
</dbReference>
<evidence type="ECO:0000313" key="3">
    <source>
        <dbReference type="Proteomes" id="UP000789396"/>
    </source>
</evidence>
<dbReference type="AlphaFoldDB" id="A0A9N9JZC3"/>
<dbReference type="Gene3D" id="3.90.1170.50">
    <property type="entry name" value="Aldehyde oxidase/xanthine dehydrogenase, a/b hammerhead"/>
    <property type="match status" value="1"/>
</dbReference>
<name>A0A9N9JZC3_9GLOM</name>
<dbReference type="Gene3D" id="3.30.365.10">
    <property type="entry name" value="Aldehyde oxidase/xanthine dehydrogenase, molybdopterin binding domain"/>
    <property type="match status" value="1"/>
</dbReference>
<reference evidence="2" key="1">
    <citation type="submission" date="2021-06" db="EMBL/GenBank/DDBJ databases">
        <authorList>
            <person name="Kallberg Y."/>
            <person name="Tangrot J."/>
            <person name="Rosling A."/>
        </authorList>
    </citation>
    <scope>NUCLEOTIDE SEQUENCE</scope>
    <source>
        <strain evidence="2">IN212</strain>
    </source>
</reference>
<proteinExistence type="predicted"/>
<dbReference type="FunFam" id="3.90.1170.50:FF:000001">
    <property type="entry name" value="Aldehyde oxidase 1"/>
    <property type="match status" value="1"/>
</dbReference>
<dbReference type="GO" id="GO:0005506">
    <property type="term" value="F:iron ion binding"/>
    <property type="evidence" value="ECO:0007669"/>
    <property type="project" value="InterPro"/>
</dbReference>
<dbReference type="SUPFAM" id="SSF54665">
    <property type="entry name" value="CO dehydrogenase molybdoprotein N-domain-like"/>
    <property type="match status" value="1"/>
</dbReference>
<feature type="non-terminal residue" evidence="2">
    <location>
        <position position="157"/>
    </location>
</feature>
<dbReference type="OrthoDB" id="8300278at2759"/>
<dbReference type="GO" id="GO:0016491">
    <property type="term" value="F:oxidoreductase activity"/>
    <property type="evidence" value="ECO:0007669"/>
    <property type="project" value="InterPro"/>
</dbReference>
<dbReference type="Pfam" id="PF01315">
    <property type="entry name" value="Ald_Xan_dh_C"/>
    <property type="match status" value="1"/>
</dbReference>
<dbReference type="EMBL" id="CAJVPZ010075011">
    <property type="protein sequence ID" value="CAG8803556.1"/>
    <property type="molecule type" value="Genomic_DNA"/>
</dbReference>
<evidence type="ECO:0000313" key="2">
    <source>
        <dbReference type="EMBL" id="CAG8803556.1"/>
    </source>
</evidence>
<evidence type="ECO:0000259" key="1">
    <source>
        <dbReference type="SMART" id="SM01008"/>
    </source>
</evidence>
<dbReference type="PANTHER" id="PTHR45444">
    <property type="entry name" value="XANTHINE DEHYDROGENASE"/>
    <property type="match status" value="1"/>
</dbReference>
<keyword evidence="3" id="KW-1185">Reference proteome</keyword>
<dbReference type="InterPro" id="IPR036856">
    <property type="entry name" value="Ald_Oxase/Xan_DH_a/b_sf"/>
</dbReference>
<sequence length="157" mass="17382">VKKIVGKPISHTTSMSHSTGEAVYIDDIPKIQGELYGALVTSEKAHAKILNIDPTQALSIPGVKGFFSAKDVPGKNSWGIILQDEEVFASNEVCYMVAETKQIAQEAKHLVKIEYEELPHILTIDEAIEQNSFFPMTPKLARGDIEKGFQEADHIFE</sequence>
<gene>
    <name evidence="2" type="ORF">RFULGI_LOCUS17985</name>
</gene>
<protein>
    <submittedName>
        <fullName evidence="2">7882_t:CDS:1</fullName>
    </submittedName>
</protein>
<accession>A0A9N9JZC3</accession>
<dbReference type="InterPro" id="IPR000674">
    <property type="entry name" value="Ald_Oxase/Xan_DH_a/b"/>
</dbReference>